<dbReference type="InterPro" id="IPR000667">
    <property type="entry name" value="Peptidase_S13"/>
</dbReference>
<keyword evidence="3" id="KW-0645">Protease</keyword>
<organism evidence="3 4">
    <name type="scientific">Burkholderia lata (strain ATCC 17760 / DSM 23089 / LMG 22485 / NCIMB 9086 / R18194 / 383)</name>
    <dbReference type="NCBI Taxonomy" id="482957"/>
    <lineage>
        <taxon>Bacteria</taxon>
        <taxon>Pseudomonadati</taxon>
        <taxon>Pseudomonadota</taxon>
        <taxon>Betaproteobacteria</taxon>
        <taxon>Burkholderiales</taxon>
        <taxon>Burkholderiaceae</taxon>
        <taxon>Burkholderia</taxon>
        <taxon>Burkholderia cepacia complex</taxon>
    </lineage>
</organism>
<evidence type="ECO:0000256" key="1">
    <source>
        <dbReference type="ARBA" id="ARBA00006096"/>
    </source>
</evidence>
<dbReference type="Gene3D" id="3.40.710.10">
    <property type="entry name" value="DD-peptidase/beta-lactamase superfamily"/>
    <property type="match status" value="1"/>
</dbReference>
<dbReference type="InterPro" id="IPR012338">
    <property type="entry name" value="Beta-lactam/transpept-like"/>
</dbReference>
<dbReference type="PANTHER" id="PTHR30023:SF0">
    <property type="entry name" value="PENICILLIN-SENSITIVE CARBOXYPEPTIDASE A"/>
    <property type="match status" value="1"/>
</dbReference>
<comment type="similarity">
    <text evidence="1">Belongs to the peptidase S13 family.</text>
</comment>
<evidence type="ECO:0000313" key="4">
    <source>
        <dbReference type="Proteomes" id="UP000494170"/>
    </source>
</evidence>
<dbReference type="EMBL" id="CABVPY010000047">
    <property type="protein sequence ID" value="VWC17067.1"/>
    <property type="molecule type" value="Genomic_DNA"/>
</dbReference>
<dbReference type="NCBIfam" id="TIGR00666">
    <property type="entry name" value="PBP4"/>
    <property type="match status" value="1"/>
</dbReference>
<dbReference type="Gene3D" id="3.50.80.20">
    <property type="entry name" value="D-Ala-D-Ala carboxypeptidase C, peptidase S13"/>
    <property type="match status" value="1"/>
</dbReference>
<dbReference type="PANTHER" id="PTHR30023">
    <property type="entry name" value="D-ALANYL-D-ALANINE CARBOXYPEPTIDASE"/>
    <property type="match status" value="1"/>
</dbReference>
<dbReference type="SUPFAM" id="SSF56601">
    <property type="entry name" value="beta-lactamase/transpeptidase-like"/>
    <property type="match status" value="1"/>
</dbReference>
<protein>
    <submittedName>
        <fullName evidence="3">D-alanyl-D-alanine carboxypeptidase</fullName>
    </submittedName>
</protein>
<proteinExistence type="inferred from homology"/>
<gene>
    <name evidence="3" type="ORF">BLA6863_05660</name>
</gene>
<dbReference type="GO" id="GO:0006508">
    <property type="term" value="P:proteolysis"/>
    <property type="evidence" value="ECO:0007669"/>
    <property type="project" value="InterPro"/>
</dbReference>
<reference evidence="3 4" key="1">
    <citation type="submission" date="2019-09" db="EMBL/GenBank/DDBJ databases">
        <authorList>
            <person name="Depoorter E."/>
        </authorList>
    </citation>
    <scope>NUCLEOTIDE SEQUENCE [LARGE SCALE GENOMIC DNA]</scope>
    <source>
        <strain evidence="3">LMG 6863</strain>
    </source>
</reference>
<dbReference type="Proteomes" id="UP000494170">
    <property type="component" value="Unassembled WGS sequence"/>
</dbReference>
<keyword evidence="3" id="KW-0121">Carboxypeptidase</keyword>
<dbReference type="AlphaFoldDB" id="A0A6P2Q4Z3"/>
<keyword evidence="2" id="KW-0378">Hydrolase</keyword>
<dbReference type="GO" id="GO:0000270">
    <property type="term" value="P:peptidoglycan metabolic process"/>
    <property type="evidence" value="ECO:0007669"/>
    <property type="project" value="TreeGrafter"/>
</dbReference>
<dbReference type="Pfam" id="PF02113">
    <property type="entry name" value="Peptidase_S13"/>
    <property type="match status" value="1"/>
</dbReference>
<name>A0A6P2Q4Z3_BURL3</name>
<evidence type="ECO:0000256" key="2">
    <source>
        <dbReference type="ARBA" id="ARBA00022801"/>
    </source>
</evidence>
<dbReference type="PRINTS" id="PR00922">
    <property type="entry name" value="DADACBPTASE3"/>
</dbReference>
<sequence>MMPESTMKLLTAWAVLLILGRNYRWRTTAWADGYVDASGVLQDNLNIQGRGDPMLVPEELLDLVRKIHRAGIRSVDGVLILDKQYFGSSTRALPLPDGDDSSPYAAGPDPLHYSFKSRSFKLAPSTDGAVTVDVSPPLADLLVDNALRMTDGACRTPTQGCGPTIDRTDAGVVHVTLRGAYSRHWGVRVVNIAVFDHTTFFGEGCLAFWQQTGGTFADGQIREGTVSAGAHLVATHDSPALQDTVHDINKFSNNVMARNMFPAIGTVSGRPPATAQKSSRAILGFLNKKRLTIRELVPDNGSGRSRNERIGAMSLANLLQAARTSPAAQIFIDSLWVEGVDRTTRRRLVGIAARGHAHIKTGTLRDVRAIAEYVTAANSENYVVVSMINEIHAHAAEAVNDTRLEWVYESLSSGLSGATIANG</sequence>
<evidence type="ECO:0000313" key="3">
    <source>
        <dbReference type="EMBL" id="VWC17067.1"/>
    </source>
</evidence>
<accession>A0A6P2Q4Z3</accession>
<dbReference type="GO" id="GO:0004185">
    <property type="term" value="F:serine-type carboxypeptidase activity"/>
    <property type="evidence" value="ECO:0007669"/>
    <property type="project" value="InterPro"/>
</dbReference>